<comment type="catalytic activity">
    <reaction evidence="10">
        <text>adenylyl-molybdopterin + molybdate = Mo-molybdopterin + AMP + H(+)</text>
        <dbReference type="Rhea" id="RHEA:35047"/>
        <dbReference type="ChEBI" id="CHEBI:15378"/>
        <dbReference type="ChEBI" id="CHEBI:36264"/>
        <dbReference type="ChEBI" id="CHEBI:62727"/>
        <dbReference type="ChEBI" id="CHEBI:71302"/>
        <dbReference type="ChEBI" id="CHEBI:456215"/>
        <dbReference type="EC" id="2.10.1.1"/>
    </reaction>
</comment>
<evidence type="ECO:0000256" key="3">
    <source>
        <dbReference type="ARBA" id="ARBA00005046"/>
    </source>
</evidence>
<comment type="function">
    <text evidence="2 11">Catalyzes the insertion of molybdate into adenylated molybdopterin with the concomitant release of AMP.</text>
</comment>
<dbReference type="PANTHER" id="PTHR10192">
    <property type="entry name" value="MOLYBDOPTERIN BIOSYNTHESIS PROTEIN"/>
    <property type="match status" value="1"/>
</dbReference>
<dbReference type="RefSeq" id="WP_211332120.1">
    <property type="nucleotide sequence ID" value="NZ_REFR01000010.1"/>
</dbReference>
<evidence type="ECO:0000313" key="13">
    <source>
        <dbReference type="EMBL" id="RMB08801.1"/>
    </source>
</evidence>
<name>A0A3M0CGP5_9PROT</name>
<dbReference type="Gene3D" id="3.40.980.10">
    <property type="entry name" value="MoaB/Mog-like domain"/>
    <property type="match status" value="1"/>
</dbReference>
<dbReference type="EC" id="2.10.1.1" evidence="11"/>
<dbReference type="FunCoup" id="A0A3M0CGP5">
    <property type="interactions" value="552"/>
</dbReference>
<dbReference type="InterPro" id="IPR001453">
    <property type="entry name" value="MoaB/Mog_dom"/>
</dbReference>
<dbReference type="GO" id="GO:0046872">
    <property type="term" value="F:metal ion binding"/>
    <property type="evidence" value="ECO:0007669"/>
    <property type="project" value="UniProtKB-UniRule"/>
</dbReference>
<dbReference type="CDD" id="cd00887">
    <property type="entry name" value="MoeA"/>
    <property type="match status" value="1"/>
</dbReference>
<dbReference type="Gene3D" id="3.90.105.10">
    <property type="entry name" value="Molybdopterin biosynthesis moea protein, domain 2"/>
    <property type="match status" value="1"/>
</dbReference>
<dbReference type="Pfam" id="PF03453">
    <property type="entry name" value="MoeA_N"/>
    <property type="match status" value="1"/>
</dbReference>
<feature type="domain" description="MoaB/Mog" evidence="12">
    <location>
        <begin position="178"/>
        <end position="317"/>
    </location>
</feature>
<dbReference type="Gene3D" id="2.170.190.11">
    <property type="entry name" value="Molybdopterin biosynthesis moea protein, domain 3"/>
    <property type="match status" value="1"/>
</dbReference>
<dbReference type="PROSITE" id="PS01079">
    <property type="entry name" value="MOCF_BIOSYNTHESIS_2"/>
    <property type="match status" value="1"/>
</dbReference>
<keyword evidence="5 11" id="KW-0500">Molybdenum</keyword>
<sequence length="405" mass="41780">MIAVEEAFTRLMRQVVPLDSEPCPLEKAGGRVLAADIAARKSQPAAALSAMDGYAVRATDLSGAETGSRTFTVIGESAAGSPFAGEVRTGQAVRIFTGALVPDGADQIVIQENAVRDGDAVRLTAGPAPLDNIRPAGGDFTSGDTVLHAGARVTPAMIGLAAACGHGELPVVRRARVALISTGDELVPPGQSIDSPAQIYDSAGPMVAALLGDAGADIVMQRHVGDDAAALERCLGEAGMQADVVLTIGGASVGDKDFVHPVLQRMGVALDVWKIAMRPGKPMMFGRRDGTVFVGLPGNPASAFVSALLFVRPLTATLMGQTATLPTGRPVPLGTDLPANGPRQHYMRARLVHDPLGGDGEHAVIPAETQDSSLLSVLADSDGLIVRPAMAPPVTRGCHVFFIAY</sequence>
<dbReference type="Pfam" id="PF00994">
    <property type="entry name" value="MoCF_biosynth"/>
    <property type="match status" value="1"/>
</dbReference>
<comment type="similarity">
    <text evidence="4 11">Belongs to the MoeA family.</text>
</comment>
<comment type="cofactor">
    <cofactor evidence="1 11">
        <name>Mg(2+)</name>
        <dbReference type="ChEBI" id="CHEBI:18420"/>
    </cofactor>
</comment>
<dbReference type="GO" id="GO:0005829">
    <property type="term" value="C:cytosol"/>
    <property type="evidence" value="ECO:0007669"/>
    <property type="project" value="TreeGrafter"/>
</dbReference>
<protein>
    <recommendedName>
        <fullName evidence="11">Molybdopterin molybdenumtransferase</fullName>
        <ecNumber evidence="11">2.10.1.1</ecNumber>
    </recommendedName>
</protein>
<evidence type="ECO:0000256" key="9">
    <source>
        <dbReference type="ARBA" id="ARBA00023150"/>
    </source>
</evidence>
<accession>A0A3M0CGP5</accession>
<dbReference type="InterPro" id="IPR005111">
    <property type="entry name" value="MoeA_C_domain_IV"/>
</dbReference>
<keyword evidence="6 11" id="KW-0808">Transferase</keyword>
<dbReference type="AlphaFoldDB" id="A0A3M0CGP5"/>
<dbReference type="InterPro" id="IPR005110">
    <property type="entry name" value="MoeA_linker/N"/>
</dbReference>
<dbReference type="Proteomes" id="UP000271227">
    <property type="component" value="Unassembled WGS sequence"/>
</dbReference>
<evidence type="ECO:0000256" key="2">
    <source>
        <dbReference type="ARBA" id="ARBA00002901"/>
    </source>
</evidence>
<comment type="caution">
    <text evidence="13">The sequence shown here is derived from an EMBL/GenBank/DDBJ whole genome shotgun (WGS) entry which is preliminary data.</text>
</comment>
<dbReference type="EMBL" id="REFR01000010">
    <property type="protein sequence ID" value="RMB08801.1"/>
    <property type="molecule type" value="Genomic_DNA"/>
</dbReference>
<dbReference type="PANTHER" id="PTHR10192:SF5">
    <property type="entry name" value="GEPHYRIN"/>
    <property type="match status" value="1"/>
</dbReference>
<keyword evidence="9 11" id="KW-0501">Molybdenum cofactor biosynthesis</keyword>
<dbReference type="SUPFAM" id="SSF63882">
    <property type="entry name" value="MoeA N-terminal region -like"/>
    <property type="match status" value="1"/>
</dbReference>
<dbReference type="InterPro" id="IPR038987">
    <property type="entry name" value="MoeA-like"/>
</dbReference>
<evidence type="ECO:0000256" key="10">
    <source>
        <dbReference type="ARBA" id="ARBA00047317"/>
    </source>
</evidence>
<dbReference type="UniPathway" id="UPA00344"/>
<proteinExistence type="inferred from homology"/>
<dbReference type="InterPro" id="IPR008284">
    <property type="entry name" value="MoCF_biosynth_CS"/>
</dbReference>
<keyword evidence="7 11" id="KW-0479">Metal-binding</keyword>
<reference evidence="13 14" key="1">
    <citation type="submission" date="2018-10" db="EMBL/GenBank/DDBJ databases">
        <title>Genomic Encyclopedia of Archaeal and Bacterial Type Strains, Phase II (KMG-II): from individual species to whole genera.</title>
        <authorList>
            <person name="Goeker M."/>
        </authorList>
    </citation>
    <scope>NUCLEOTIDE SEQUENCE [LARGE SCALE GENOMIC DNA]</scope>
    <source>
        <strain evidence="13 14">DSM 25217</strain>
    </source>
</reference>
<dbReference type="GO" id="GO:0006777">
    <property type="term" value="P:Mo-molybdopterin cofactor biosynthetic process"/>
    <property type="evidence" value="ECO:0007669"/>
    <property type="project" value="UniProtKB-UniRule"/>
</dbReference>
<evidence type="ECO:0000256" key="8">
    <source>
        <dbReference type="ARBA" id="ARBA00022842"/>
    </source>
</evidence>
<evidence type="ECO:0000256" key="7">
    <source>
        <dbReference type="ARBA" id="ARBA00022723"/>
    </source>
</evidence>
<dbReference type="SMART" id="SM00852">
    <property type="entry name" value="MoCF_biosynth"/>
    <property type="match status" value="1"/>
</dbReference>
<evidence type="ECO:0000313" key="14">
    <source>
        <dbReference type="Proteomes" id="UP000271227"/>
    </source>
</evidence>
<dbReference type="SUPFAM" id="SSF63867">
    <property type="entry name" value="MoeA C-terminal domain-like"/>
    <property type="match status" value="1"/>
</dbReference>
<evidence type="ECO:0000256" key="6">
    <source>
        <dbReference type="ARBA" id="ARBA00022679"/>
    </source>
</evidence>
<dbReference type="InterPro" id="IPR036135">
    <property type="entry name" value="MoeA_linker/N_sf"/>
</dbReference>
<keyword evidence="14" id="KW-1185">Reference proteome</keyword>
<evidence type="ECO:0000256" key="4">
    <source>
        <dbReference type="ARBA" id="ARBA00010763"/>
    </source>
</evidence>
<dbReference type="NCBIfam" id="TIGR00177">
    <property type="entry name" value="molyb_syn"/>
    <property type="match status" value="1"/>
</dbReference>
<evidence type="ECO:0000256" key="5">
    <source>
        <dbReference type="ARBA" id="ARBA00022505"/>
    </source>
</evidence>
<dbReference type="InParanoid" id="A0A3M0CGP5"/>
<evidence type="ECO:0000256" key="1">
    <source>
        <dbReference type="ARBA" id="ARBA00001946"/>
    </source>
</evidence>
<dbReference type="InterPro" id="IPR036425">
    <property type="entry name" value="MoaB/Mog-like_dom_sf"/>
</dbReference>
<dbReference type="Gene3D" id="2.40.340.10">
    <property type="entry name" value="MoeA, C-terminal, domain IV"/>
    <property type="match status" value="1"/>
</dbReference>
<dbReference type="SUPFAM" id="SSF53218">
    <property type="entry name" value="Molybdenum cofactor biosynthesis proteins"/>
    <property type="match status" value="1"/>
</dbReference>
<keyword evidence="8 11" id="KW-0460">Magnesium</keyword>
<dbReference type="FunFam" id="3.40.980.10:FF:000004">
    <property type="entry name" value="Molybdopterin molybdenumtransferase"/>
    <property type="match status" value="1"/>
</dbReference>
<gene>
    <name evidence="13" type="ORF">BXY39_1442</name>
</gene>
<comment type="pathway">
    <text evidence="3 11">Cofactor biosynthesis; molybdopterin biosynthesis.</text>
</comment>
<evidence type="ECO:0000256" key="11">
    <source>
        <dbReference type="RuleBase" id="RU365090"/>
    </source>
</evidence>
<organism evidence="13 14">
    <name type="scientific">Eilatimonas milleporae</name>
    <dbReference type="NCBI Taxonomy" id="911205"/>
    <lineage>
        <taxon>Bacteria</taxon>
        <taxon>Pseudomonadati</taxon>
        <taxon>Pseudomonadota</taxon>
        <taxon>Alphaproteobacteria</taxon>
        <taxon>Kordiimonadales</taxon>
        <taxon>Kordiimonadaceae</taxon>
        <taxon>Eilatimonas</taxon>
    </lineage>
</organism>
<evidence type="ECO:0000259" key="12">
    <source>
        <dbReference type="SMART" id="SM00852"/>
    </source>
</evidence>
<dbReference type="Pfam" id="PF03454">
    <property type="entry name" value="MoeA_C"/>
    <property type="match status" value="1"/>
</dbReference>
<dbReference type="InterPro" id="IPR036688">
    <property type="entry name" value="MoeA_C_domain_IV_sf"/>
</dbReference>
<dbReference type="GO" id="GO:0061599">
    <property type="term" value="F:molybdopterin molybdotransferase activity"/>
    <property type="evidence" value="ECO:0007669"/>
    <property type="project" value="UniProtKB-UniRule"/>
</dbReference>
<dbReference type="NCBIfam" id="NF045515">
    <property type="entry name" value="Glp_gephyrin"/>
    <property type="match status" value="1"/>
</dbReference>